<dbReference type="InterPro" id="IPR014284">
    <property type="entry name" value="RNA_pol_sigma-70_dom"/>
</dbReference>
<dbReference type="Gene3D" id="1.10.10.10">
    <property type="entry name" value="Winged helix-like DNA-binding domain superfamily/Winged helix DNA-binding domain"/>
    <property type="match status" value="1"/>
</dbReference>
<evidence type="ECO:0000259" key="8">
    <source>
        <dbReference type="Pfam" id="PF08281"/>
    </source>
</evidence>
<feature type="region of interest" description="Disordered" evidence="6">
    <location>
        <begin position="1"/>
        <end position="22"/>
    </location>
</feature>
<evidence type="ECO:0000313" key="12">
    <source>
        <dbReference type="Proteomes" id="UP000236729"/>
    </source>
</evidence>
<evidence type="ECO:0000259" key="7">
    <source>
        <dbReference type="Pfam" id="PF04542"/>
    </source>
</evidence>
<reference evidence="11 12" key="1">
    <citation type="submission" date="2016-10" db="EMBL/GenBank/DDBJ databases">
        <authorList>
            <person name="Varghese N."/>
            <person name="Submissions S."/>
        </authorList>
    </citation>
    <scope>NUCLEOTIDE SEQUENCE [LARGE SCALE GENOMIC DNA]</scope>
    <source>
        <strain evidence="12">ATCC 20501</strain>
        <strain evidence="10 11">CGMCC 4.3529</strain>
    </source>
</reference>
<evidence type="ECO:0000313" key="9">
    <source>
        <dbReference type="EMBL" id="SEG83128.1"/>
    </source>
</evidence>
<dbReference type="Proteomes" id="UP000199690">
    <property type="component" value="Unassembled WGS sequence"/>
</dbReference>
<evidence type="ECO:0000313" key="10">
    <source>
        <dbReference type="EMBL" id="SFE28648.1"/>
    </source>
</evidence>
<dbReference type="GO" id="GO:0006352">
    <property type="term" value="P:DNA-templated transcription initiation"/>
    <property type="evidence" value="ECO:0007669"/>
    <property type="project" value="InterPro"/>
</dbReference>
<organism evidence="9 12">
    <name type="scientific">Saccharopolyspora kobensis</name>
    <dbReference type="NCBI Taxonomy" id="146035"/>
    <lineage>
        <taxon>Bacteria</taxon>
        <taxon>Bacillati</taxon>
        <taxon>Actinomycetota</taxon>
        <taxon>Actinomycetes</taxon>
        <taxon>Pseudonocardiales</taxon>
        <taxon>Pseudonocardiaceae</taxon>
        <taxon>Saccharopolyspora</taxon>
    </lineage>
</organism>
<dbReference type="GO" id="GO:0016987">
    <property type="term" value="F:sigma factor activity"/>
    <property type="evidence" value="ECO:0007669"/>
    <property type="project" value="UniProtKB-KW"/>
</dbReference>
<dbReference type="Proteomes" id="UP000236729">
    <property type="component" value="Unassembled WGS sequence"/>
</dbReference>
<keyword evidence="5" id="KW-0804">Transcription</keyword>
<dbReference type="SUPFAM" id="SSF88659">
    <property type="entry name" value="Sigma3 and sigma4 domains of RNA polymerase sigma factors"/>
    <property type="match status" value="1"/>
</dbReference>
<accession>A0A1I1ZBE4</accession>
<dbReference type="InterPro" id="IPR013324">
    <property type="entry name" value="RNA_pol_sigma_r3/r4-like"/>
</dbReference>
<name>A0A1H6DCW9_9PSEU</name>
<reference evidence="9" key="2">
    <citation type="submission" date="2016-10" db="EMBL/GenBank/DDBJ databases">
        <authorList>
            <person name="de Groot N.N."/>
        </authorList>
    </citation>
    <scope>NUCLEOTIDE SEQUENCE [LARGE SCALE GENOMIC DNA]</scope>
    <source>
        <strain evidence="9">ATCC 20501</strain>
    </source>
</reference>
<dbReference type="Pfam" id="PF04542">
    <property type="entry name" value="Sigma70_r2"/>
    <property type="match status" value="1"/>
</dbReference>
<evidence type="ECO:0000256" key="4">
    <source>
        <dbReference type="ARBA" id="ARBA00023125"/>
    </source>
</evidence>
<protein>
    <submittedName>
        <fullName evidence="9">RNA polymerase sigma-70 factor, ECF subfamily</fullName>
    </submittedName>
</protein>
<sequence>MYEDGRRRASMSSPALDGDVEDDASIIGRSKRDPDHFAAIFDRHAPLIHRYLARRVGGDMADDLVAETFLIAFRKRQGYDPGRTDARPWLYGIATKVVSQHRRQEERTYRYRNAITPVPDELGHADRVAAQVSAQAMGPLLGTALAKLSQKDRDVLLLVAWEDLSYEEVATALGIPVGTVRSRLNRARKKTRAVLTAAGSTSNHQEVVRNGR</sequence>
<dbReference type="GO" id="GO:0003677">
    <property type="term" value="F:DNA binding"/>
    <property type="evidence" value="ECO:0007669"/>
    <property type="project" value="UniProtKB-KW"/>
</dbReference>
<evidence type="ECO:0000256" key="1">
    <source>
        <dbReference type="ARBA" id="ARBA00010641"/>
    </source>
</evidence>
<dbReference type="NCBIfam" id="TIGR02937">
    <property type="entry name" value="sigma70-ECF"/>
    <property type="match status" value="1"/>
</dbReference>
<dbReference type="CDD" id="cd06171">
    <property type="entry name" value="Sigma70_r4"/>
    <property type="match status" value="1"/>
</dbReference>
<keyword evidence="4" id="KW-0238">DNA-binding</keyword>
<dbReference type="Pfam" id="PF08281">
    <property type="entry name" value="Sigma70_r4_2"/>
    <property type="match status" value="1"/>
</dbReference>
<proteinExistence type="inferred from homology"/>
<dbReference type="Gene3D" id="1.10.1740.10">
    <property type="match status" value="1"/>
</dbReference>
<dbReference type="InterPro" id="IPR007627">
    <property type="entry name" value="RNA_pol_sigma70_r2"/>
</dbReference>
<dbReference type="SMR" id="A0A1H6DCW9"/>
<dbReference type="InterPro" id="IPR036388">
    <property type="entry name" value="WH-like_DNA-bd_sf"/>
</dbReference>
<dbReference type="PANTHER" id="PTHR43133">
    <property type="entry name" value="RNA POLYMERASE ECF-TYPE SIGMA FACTO"/>
    <property type="match status" value="1"/>
</dbReference>
<dbReference type="EMBL" id="FNVB01000006">
    <property type="protein sequence ID" value="SEG83128.1"/>
    <property type="molecule type" value="Genomic_DNA"/>
</dbReference>
<feature type="domain" description="RNA polymerase sigma-70 region 2" evidence="7">
    <location>
        <begin position="41"/>
        <end position="108"/>
    </location>
</feature>
<accession>A0A1H6DCW9</accession>
<gene>
    <name evidence="9" type="ORF">SAMN02982929_04202</name>
    <name evidence="10" type="ORF">SAMN05216506_110119</name>
</gene>
<dbReference type="InterPro" id="IPR013249">
    <property type="entry name" value="RNA_pol_sigma70_r4_t2"/>
</dbReference>
<comment type="similarity">
    <text evidence="1">Belongs to the sigma-70 factor family. ECF subfamily.</text>
</comment>
<dbReference type="PANTHER" id="PTHR43133:SF8">
    <property type="entry name" value="RNA POLYMERASE SIGMA FACTOR HI_1459-RELATED"/>
    <property type="match status" value="1"/>
</dbReference>
<dbReference type="InterPro" id="IPR013325">
    <property type="entry name" value="RNA_pol_sigma_r2"/>
</dbReference>
<keyword evidence="11" id="KW-1185">Reference proteome</keyword>
<feature type="domain" description="RNA polymerase sigma factor 70 region 4 type 2" evidence="8">
    <location>
        <begin position="141"/>
        <end position="190"/>
    </location>
</feature>
<evidence type="ECO:0000256" key="5">
    <source>
        <dbReference type="ARBA" id="ARBA00023163"/>
    </source>
</evidence>
<dbReference type="InterPro" id="IPR039425">
    <property type="entry name" value="RNA_pol_sigma-70-like"/>
</dbReference>
<dbReference type="AlphaFoldDB" id="A0A1H6DCW9"/>
<keyword evidence="3" id="KW-0731">Sigma factor</keyword>
<evidence type="ECO:0000256" key="6">
    <source>
        <dbReference type="SAM" id="MobiDB-lite"/>
    </source>
</evidence>
<dbReference type="EMBL" id="FOME01000010">
    <property type="protein sequence ID" value="SFE28648.1"/>
    <property type="molecule type" value="Genomic_DNA"/>
</dbReference>
<evidence type="ECO:0000256" key="2">
    <source>
        <dbReference type="ARBA" id="ARBA00023015"/>
    </source>
</evidence>
<evidence type="ECO:0000256" key="3">
    <source>
        <dbReference type="ARBA" id="ARBA00023082"/>
    </source>
</evidence>
<evidence type="ECO:0000313" key="11">
    <source>
        <dbReference type="Proteomes" id="UP000199690"/>
    </source>
</evidence>
<dbReference type="SUPFAM" id="SSF88946">
    <property type="entry name" value="Sigma2 domain of RNA polymerase sigma factors"/>
    <property type="match status" value="1"/>
</dbReference>
<keyword evidence="2" id="KW-0805">Transcription regulation</keyword>